<gene>
    <name evidence="1" type="ORF">BJ085DRAFT_28119</name>
</gene>
<name>A0A4P9ZP92_9FUNG</name>
<proteinExistence type="predicted"/>
<evidence type="ECO:0000313" key="2">
    <source>
        <dbReference type="Proteomes" id="UP000268162"/>
    </source>
</evidence>
<evidence type="ECO:0000313" key="1">
    <source>
        <dbReference type="EMBL" id="RKP35254.1"/>
    </source>
</evidence>
<sequence>MSSNNAPIDRNSPIPFLFPTSRPSAKSIAVGVLRGINFWINSEITARTNDEYQDGRIVCLPCTFIIVMRWRDTHPEQFTLWYLCDNPDRTLAEQANDFSSSPENAGFENDFWYINGIHPDDQVHMQYSLGILERQLRGAGLFKWTTTPHFSMWDRRGPNDESFQWTYIS</sequence>
<dbReference type="Proteomes" id="UP000268162">
    <property type="component" value="Unassembled WGS sequence"/>
</dbReference>
<reference evidence="2" key="1">
    <citation type="journal article" date="2018" name="Nat. Microbiol.">
        <title>Leveraging single-cell genomics to expand the fungal tree of life.</title>
        <authorList>
            <person name="Ahrendt S.R."/>
            <person name="Quandt C.A."/>
            <person name="Ciobanu D."/>
            <person name="Clum A."/>
            <person name="Salamov A."/>
            <person name="Andreopoulos B."/>
            <person name="Cheng J.F."/>
            <person name="Woyke T."/>
            <person name="Pelin A."/>
            <person name="Henrissat B."/>
            <person name="Reynolds N.K."/>
            <person name="Benny G.L."/>
            <person name="Smith M.E."/>
            <person name="James T.Y."/>
            <person name="Grigoriev I.V."/>
        </authorList>
    </citation>
    <scope>NUCLEOTIDE SEQUENCE [LARGE SCALE GENOMIC DNA]</scope>
    <source>
        <strain evidence="2">RSA 468</strain>
    </source>
</reference>
<dbReference type="EMBL" id="ML002918">
    <property type="protein sequence ID" value="RKP35254.1"/>
    <property type="molecule type" value="Genomic_DNA"/>
</dbReference>
<protein>
    <submittedName>
        <fullName evidence="1">Uncharacterized protein</fullName>
    </submittedName>
</protein>
<dbReference type="AlphaFoldDB" id="A0A4P9ZP92"/>
<accession>A0A4P9ZP92</accession>
<organism evidence="1 2">
    <name type="scientific">Dimargaris cristalligena</name>
    <dbReference type="NCBI Taxonomy" id="215637"/>
    <lineage>
        <taxon>Eukaryota</taxon>
        <taxon>Fungi</taxon>
        <taxon>Fungi incertae sedis</taxon>
        <taxon>Zoopagomycota</taxon>
        <taxon>Kickxellomycotina</taxon>
        <taxon>Dimargaritomycetes</taxon>
        <taxon>Dimargaritales</taxon>
        <taxon>Dimargaritaceae</taxon>
        <taxon>Dimargaris</taxon>
    </lineage>
</organism>
<keyword evidence="2" id="KW-1185">Reference proteome</keyword>